<dbReference type="InterPro" id="IPR030217">
    <property type="entry name" value="NXF_fam"/>
</dbReference>
<evidence type="ECO:0000256" key="4">
    <source>
        <dbReference type="ARBA" id="ARBA00022614"/>
    </source>
</evidence>
<evidence type="ECO:0000256" key="1">
    <source>
        <dbReference type="ARBA" id="ARBA00004123"/>
    </source>
</evidence>
<dbReference type="Proteomes" id="UP000006671">
    <property type="component" value="Unassembled WGS sequence"/>
</dbReference>
<accession>D2VFN8</accession>
<dbReference type="AlphaFoldDB" id="D2VFN8"/>
<dbReference type="EMBL" id="GG738868">
    <property type="protein sequence ID" value="EFC44390.1"/>
    <property type="molecule type" value="Genomic_DNA"/>
</dbReference>
<dbReference type="Pfam" id="PF22602">
    <property type="entry name" value="NXF_NTF2"/>
    <property type="match status" value="1"/>
</dbReference>
<evidence type="ECO:0000256" key="7">
    <source>
        <dbReference type="ARBA" id="ARBA00023242"/>
    </source>
</evidence>
<comment type="similarity">
    <text evidence="2">Belongs to the NXF family.</text>
</comment>
<organism evidence="11">
    <name type="scientific">Naegleria gruberi</name>
    <name type="common">Amoeba</name>
    <dbReference type="NCBI Taxonomy" id="5762"/>
    <lineage>
        <taxon>Eukaryota</taxon>
        <taxon>Discoba</taxon>
        <taxon>Heterolobosea</taxon>
        <taxon>Tetramitia</taxon>
        <taxon>Eutetramitia</taxon>
        <taxon>Vahlkampfiidae</taxon>
        <taxon>Naegleria</taxon>
    </lineage>
</organism>
<evidence type="ECO:0000259" key="9">
    <source>
        <dbReference type="PROSITE" id="PS51281"/>
    </source>
</evidence>
<dbReference type="InterPro" id="IPR018222">
    <property type="entry name" value="Nuclear_transport_factor_2_euk"/>
</dbReference>
<feature type="domain" description="TAP-C" evidence="9">
    <location>
        <begin position="431"/>
        <end position="484"/>
    </location>
</feature>
<evidence type="ECO:0000256" key="6">
    <source>
        <dbReference type="ARBA" id="ARBA00022816"/>
    </source>
</evidence>
<reference evidence="10 11" key="1">
    <citation type="journal article" date="2010" name="Cell">
        <title>The genome of Naegleria gruberi illuminates early eukaryotic versatility.</title>
        <authorList>
            <person name="Fritz-Laylin L.K."/>
            <person name="Prochnik S.E."/>
            <person name="Ginger M.L."/>
            <person name="Dacks J.B."/>
            <person name="Carpenter M.L."/>
            <person name="Field M.C."/>
            <person name="Kuo A."/>
            <person name="Paredez A."/>
            <person name="Chapman J."/>
            <person name="Pham J."/>
            <person name="Shu S."/>
            <person name="Neupane R."/>
            <person name="Cipriano M."/>
            <person name="Mancuso J."/>
            <person name="Tu H."/>
            <person name="Salamov A."/>
            <person name="Lindquist E."/>
            <person name="Shapiro H."/>
            <person name="Lucas S."/>
            <person name="Grigoriev I.V."/>
            <person name="Cande W.Z."/>
            <person name="Fulton C."/>
            <person name="Rokhsar D.S."/>
            <person name="Dawson S.C."/>
        </authorList>
    </citation>
    <scope>NUCLEOTIDE SEQUENCE [LARGE SCALE GENOMIC DNA]</scope>
    <source>
        <strain evidence="10 11">NEG-M</strain>
    </source>
</reference>
<dbReference type="Gene3D" id="3.10.450.50">
    <property type="match status" value="1"/>
</dbReference>
<dbReference type="KEGG" id="ngr:NAEGRDRAFT_67690"/>
<keyword evidence="5" id="KW-0677">Repeat</keyword>
<dbReference type="InParanoid" id="D2VFN8"/>
<dbReference type="RefSeq" id="XP_002677134.1">
    <property type="nucleotide sequence ID" value="XM_002677088.1"/>
</dbReference>
<sequence length="484" mass="56767">MRLLEQYNELASYKRQFDPEGSPPELPEFLNEPFYYIIDLRNLMSRPNFKTLFPEFARTALTEEFRQDLEIFWRACCKVLNRNFAFITHLDLGENDLENLKPFRELSQLKRLTCLSLRNNKILFIQELRYFSGLVINELDMSGNPFINTGGYVREDVIYMLSLFPFLEIVDQNFIPDDVKEEIVIHSSSNVSLLPDINIQSTFESQEERAWIEWFLNNYFTTFDTNRAEVMSCYQHNAIFSFSYDINAYADLPETFESKLSLRYLKPFSRNLLYILRDSTARETLLNESLTLRIGKEAIYELLIAMPNTIHNLTTNLIDVSSYDVIKIVDELNPYQSPITKHIMVNYHGQCQQMDEKGIKYPRSIDCQLILTPNLNPLTQQTLRYLIQNQQYQIRPYVSLSLTKIFKGHEIERPSTPYSFVDTGSRTELTALHESIIVQFTSITGLRREYALPCLEYSNWNISNAINTFNTEKMNGNIPLYCFQ</sequence>
<dbReference type="Gene3D" id="1.10.8.10">
    <property type="entry name" value="DNA helicase RuvA subunit, C-terminal domain"/>
    <property type="match status" value="1"/>
</dbReference>
<dbReference type="GO" id="GO:0016973">
    <property type="term" value="P:poly(A)+ mRNA export from nucleus"/>
    <property type="evidence" value="ECO:0007669"/>
    <property type="project" value="TreeGrafter"/>
</dbReference>
<evidence type="ECO:0000256" key="3">
    <source>
        <dbReference type="ARBA" id="ARBA00022448"/>
    </source>
</evidence>
<dbReference type="InterPro" id="IPR032675">
    <property type="entry name" value="LRR_dom_sf"/>
</dbReference>
<dbReference type="Pfam" id="PF03943">
    <property type="entry name" value="TAP_C"/>
    <property type="match status" value="1"/>
</dbReference>
<dbReference type="GO" id="GO:0003723">
    <property type="term" value="F:RNA binding"/>
    <property type="evidence" value="ECO:0007669"/>
    <property type="project" value="TreeGrafter"/>
</dbReference>
<gene>
    <name evidence="10" type="primary">AM44</name>
    <name evidence="10" type="ORF">NAEGRDRAFT_67690</name>
</gene>
<keyword evidence="4" id="KW-0433">Leucine-rich repeat</keyword>
<keyword evidence="3" id="KW-0813">Transport</keyword>
<evidence type="ECO:0000256" key="5">
    <source>
        <dbReference type="ARBA" id="ARBA00022737"/>
    </source>
</evidence>
<dbReference type="GO" id="GO:0005634">
    <property type="term" value="C:nucleus"/>
    <property type="evidence" value="ECO:0007669"/>
    <property type="project" value="UniProtKB-SubCell"/>
</dbReference>
<dbReference type="InterPro" id="IPR005637">
    <property type="entry name" value="TAP_C_dom"/>
</dbReference>
<dbReference type="SUPFAM" id="SSF52058">
    <property type="entry name" value="L domain-like"/>
    <property type="match status" value="1"/>
</dbReference>
<dbReference type="SUPFAM" id="SSF46934">
    <property type="entry name" value="UBA-like"/>
    <property type="match status" value="1"/>
</dbReference>
<dbReference type="STRING" id="5762.D2VFN8"/>
<dbReference type="PROSITE" id="PS51281">
    <property type="entry name" value="TAP_C"/>
    <property type="match status" value="1"/>
</dbReference>
<dbReference type="eggNOG" id="KOG3763">
    <property type="taxonomic scope" value="Eukaryota"/>
</dbReference>
<dbReference type="SUPFAM" id="SSF54427">
    <property type="entry name" value="NTF2-like"/>
    <property type="match status" value="1"/>
</dbReference>
<dbReference type="PROSITE" id="PS50177">
    <property type="entry name" value="NTF2_DOMAIN"/>
    <property type="match status" value="1"/>
</dbReference>
<evidence type="ECO:0000313" key="10">
    <source>
        <dbReference type="EMBL" id="EFC44390.1"/>
    </source>
</evidence>
<keyword evidence="11" id="KW-1185">Reference proteome</keyword>
<comment type="subcellular location">
    <subcellularLocation>
        <location evidence="1">Nucleus</location>
    </subcellularLocation>
</comment>
<dbReference type="VEuPathDB" id="AmoebaDB:NAEGRDRAFT_67690"/>
<dbReference type="PANTHER" id="PTHR10662:SF22">
    <property type="entry name" value="NUCLEAR RNA EXPORT FACTOR 1"/>
    <property type="match status" value="1"/>
</dbReference>
<feature type="domain" description="NTF2" evidence="8">
    <location>
        <begin position="211"/>
        <end position="394"/>
    </location>
</feature>
<protein>
    <submittedName>
        <fullName evidence="10">Uncharacterized protein AM44</fullName>
    </submittedName>
</protein>
<dbReference type="InterPro" id="IPR009060">
    <property type="entry name" value="UBA-like_sf"/>
</dbReference>
<evidence type="ECO:0000313" key="11">
    <source>
        <dbReference type="Proteomes" id="UP000006671"/>
    </source>
</evidence>
<dbReference type="OrthoDB" id="25872at2759"/>
<evidence type="ECO:0000256" key="2">
    <source>
        <dbReference type="ARBA" id="ARBA00009285"/>
    </source>
</evidence>
<dbReference type="PANTHER" id="PTHR10662">
    <property type="entry name" value="NUCLEAR RNA EXPORT FACTOR"/>
    <property type="match status" value="1"/>
</dbReference>
<dbReference type="Gene3D" id="3.80.10.10">
    <property type="entry name" value="Ribonuclease Inhibitor"/>
    <property type="match status" value="1"/>
</dbReference>
<keyword evidence="7" id="KW-0539">Nucleus</keyword>
<dbReference type="InterPro" id="IPR002075">
    <property type="entry name" value="NTF2_dom"/>
</dbReference>
<dbReference type="InterPro" id="IPR032710">
    <property type="entry name" value="NTF2-like_dom_sf"/>
</dbReference>
<proteinExistence type="inferred from homology"/>
<keyword evidence="6" id="KW-0509">mRNA transport</keyword>
<dbReference type="OMA" id="YVTRPNR"/>
<name>D2VFN8_NAEGR</name>
<evidence type="ECO:0000259" key="8">
    <source>
        <dbReference type="PROSITE" id="PS50177"/>
    </source>
</evidence>
<dbReference type="GeneID" id="8848445"/>